<dbReference type="Proteomes" id="UP000253987">
    <property type="component" value="Unassembled WGS sequence"/>
</dbReference>
<sequence>MEKERQLLKDTDPSVVSNTALKVFRRITEEWGLSEQEKFQLLGVSSSSDIVISKKTLERISYVLGIYKNLRILFPTQQQANSWIKKPNAGFDGESALSVMMRDPSIVRRYLDGQLI</sequence>
<comment type="caution">
    <text evidence="2">The sequence shown here is derived from an EMBL/GenBank/DDBJ whole genome shotgun (WGS) entry which is preliminary data.</text>
</comment>
<organism evidence="2 3">
    <name type="scientific">Marinobacter vulgaris</name>
    <dbReference type="NCBI Taxonomy" id="1928331"/>
    <lineage>
        <taxon>Bacteria</taxon>
        <taxon>Pseudomonadati</taxon>
        <taxon>Pseudomonadota</taxon>
        <taxon>Gammaproteobacteria</taxon>
        <taxon>Pseudomonadales</taxon>
        <taxon>Marinobacteraceae</taxon>
        <taxon>Marinobacter</taxon>
    </lineage>
</organism>
<proteinExistence type="predicted"/>
<dbReference type="EMBL" id="QFWX01000001">
    <property type="protein sequence ID" value="PXX93231.1"/>
    <property type="molecule type" value="Genomic_DNA"/>
</dbReference>
<accession>A0A2V3ZN63</accession>
<reference evidence="2 3" key="2">
    <citation type="submission" date="2018-06" db="EMBL/GenBank/DDBJ databases">
        <title>Marinobactersediminissp. nov, a moderately halophilic bacterium isolated from marine solar saltern.</title>
        <authorList>
            <person name="Zhang Y."/>
        </authorList>
    </citation>
    <scope>NUCLEOTIDE SEQUENCE [LARGE SCALE GENOMIC DNA]</scope>
    <source>
        <strain evidence="2 3">F01</strain>
    </source>
</reference>
<evidence type="ECO:0000259" key="1">
    <source>
        <dbReference type="Pfam" id="PF09722"/>
    </source>
</evidence>
<dbReference type="RefSeq" id="WP_114611162.1">
    <property type="nucleotide sequence ID" value="NZ_QFWX01000001.1"/>
</dbReference>
<dbReference type="InterPro" id="IPR024467">
    <property type="entry name" value="Xre/MbcA/ParS-like_toxin-bd"/>
</dbReference>
<dbReference type="OrthoDB" id="117888at2"/>
<evidence type="ECO:0000313" key="2">
    <source>
        <dbReference type="EMBL" id="PXX93231.1"/>
    </source>
</evidence>
<protein>
    <submittedName>
        <fullName evidence="2">DUF2384 domain-containing protein</fullName>
    </submittedName>
</protein>
<keyword evidence="3" id="KW-1185">Reference proteome</keyword>
<gene>
    <name evidence="2" type="ORF">DIT71_00015</name>
</gene>
<dbReference type="AlphaFoldDB" id="A0A2V3ZN63"/>
<reference evidence="3" key="1">
    <citation type="submission" date="2018-05" db="EMBL/GenBank/DDBJ databases">
        <authorList>
            <person name="Lu D."/>
        </authorList>
    </citation>
    <scope>NUCLEOTIDE SEQUENCE [LARGE SCALE GENOMIC DNA]</scope>
    <source>
        <strain evidence="3">F01</strain>
    </source>
</reference>
<dbReference type="Pfam" id="PF09722">
    <property type="entry name" value="Xre_MbcA_ParS_C"/>
    <property type="match status" value="1"/>
</dbReference>
<feature type="domain" description="Antitoxin Xre/MbcA/ParS-like toxin-binding" evidence="1">
    <location>
        <begin position="70"/>
        <end position="112"/>
    </location>
</feature>
<name>A0A2V3ZN63_9GAMM</name>
<evidence type="ECO:0000313" key="3">
    <source>
        <dbReference type="Proteomes" id="UP000253987"/>
    </source>
</evidence>